<feature type="region of interest" description="Disordered" evidence="1">
    <location>
        <begin position="1"/>
        <end position="27"/>
    </location>
</feature>
<dbReference type="PANTHER" id="PTHR22948">
    <property type="entry name" value="TUDOR DOMAIN CONTAINING PROTEIN"/>
    <property type="match status" value="1"/>
</dbReference>
<feature type="compositionally biased region" description="Basic and acidic residues" evidence="1">
    <location>
        <begin position="412"/>
        <end position="427"/>
    </location>
</feature>
<evidence type="ECO:0000313" key="4">
    <source>
        <dbReference type="Proteomes" id="UP000648918"/>
    </source>
</evidence>
<feature type="non-terminal residue" evidence="3">
    <location>
        <position position="1"/>
    </location>
</feature>
<dbReference type="Gene3D" id="2.40.50.90">
    <property type="match status" value="1"/>
</dbReference>
<feature type="domain" description="Tudor" evidence="2">
    <location>
        <begin position="130"/>
        <end position="187"/>
    </location>
</feature>
<evidence type="ECO:0000259" key="2">
    <source>
        <dbReference type="PROSITE" id="PS50304"/>
    </source>
</evidence>
<sequence length="504" mass="56611">EMPSLEPSCETESFHLRAEEKSEPVETQAADLGECLKQPQDLEQSLLDKLILTPEIPPDAVQDSNLCCLPPLERECMVGVFVGFIVSPSQFYIHICSRETPDELQDMMFEMRHLYSHKLVSDRYIMPESAVRPGQLCCATVAKWWYRVIIHRVINDQEVEVFYADYGNLEIVRKSWLRFLKWCYLKLPAQAIPCSLARVKPAEDTWSRAATLLFKELCGSSLLVGIVDEYVNGILHLFLCNTSTKEDVYFHRVLTDGGYADNCGENIPSQGFLELNPLALYVQPSGQQERAQLVEPTLRLQQESRSATSETASSKLEGDEVCDQQWHPSAEEETRGDAQPLLDEVSVLRTTDQAPELVQEDTKETPAELMAVAQTPLSLEESSMPAVLFKSVEDFDTSFIDSKQPAEMSQAEPHEKEPFSSKSQHREAVHPSVLLMAMPFVPDNGTNNEERMKNKDLPRHLAAEQGPAQNLYVPPTALSTVVSSARLAAPGGHFHWFPSLTNKC</sequence>
<dbReference type="InterPro" id="IPR002999">
    <property type="entry name" value="Tudor"/>
</dbReference>
<dbReference type="InterPro" id="IPR035437">
    <property type="entry name" value="SNase_OB-fold_sf"/>
</dbReference>
<dbReference type="PANTHER" id="PTHR22948:SF19">
    <property type="entry name" value="TUDOR DOMAIN-CONTAINING PROTEIN 5"/>
    <property type="match status" value="1"/>
</dbReference>
<protein>
    <submittedName>
        <fullName evidence="3">TDRD5 protein</fullName>
    </submittedName>
</protein>
<proteinExistence type="predicted"/>
<feature type="region of interest" description="Disordered" evidence="1">
    <location>
        <begin position="404"/>
        <end position="427"/>
    </location>
</feature>
<accession>A0A851ZS51</accession>
<dbReference type="PROSITE" id="PS50304">
    <property type="entry name" value="TUDOR"/>
    <property type="match status" value="1"/>
</dbReference>
<dbReference type="OrthoDB" id="10052065at2759"/>
<dbReference type="InterPro" id="IPR050621">
    <property type="entry name" value="Tudor_domain_containing"/>
</dbReference>
<gene>
    <name evidence="3" type="primary">Tdrd5</name>
    <name evidence="3" type="ORF">HALSEN_R03989</name>
</gene>
<name>A0A851ZS51_9AVES</name>
<feature type="compositionally biased region" description="Low complexity" evidence="1">
    <location>
        <begin position="303"/>
        <end position="314"/>
    </location>
</feature>
<feature type="non-terminal residue" evidence="3">
    <location>
        <position position="504"/>
    </location>
</feature>
<dbReference type="CDD" id="cd20419">
    <property type="entry name" value="Tudor_TDRD5"/>
    <property type="match status" value="1"/>
</dbReference>
<dbReference type="Proteomes" id="UP000648918">
    <property type="component" value="Unassembled WGS sequence"/>
</dbReference>
<organism evidence="3 4">
    <name type="scientific">Halcyon senegalensis</name>
    <dbReference type="NCBI Taxonomy" id="342381"/>
    <lineage>
        <taxon>Eukaryota</taxon>
        <taxon>Metazoa</taxon>
        <taxon>Chordata</taxon>
        <taxon>Craniata</taxon>
        <taxon>Vertebrata</taxon>
        <taxon>Euteleostomi</taxon>
        <taxon>Archelosauria</taxon>
        <taxon>Archosauria</taxon>
        <taxon>Dinosauria</taxon>
        <taxon>Saurischia</taxon>
        <taxon>Theropoda</taxon>
        <taxon>Coelurosauria</taxon>
        <taxon>Aves</taxon>
        <taxon>Neognathae</taxon>
        <taxon>Neoaves</taxon>
        <taxon>Telluraves</taxon>
        <taxon>Coraciimorphae</taxon>
        <taxon>Coraciiformes</taxon>
        <taxon>Alcedinidae</taxon>
        <taxon>Halcyon</taxon>
    </lineage>
</organism>
<dbReference type="Pfam" id="PF00567">
    <property type="entry name" value="TUDOR"/>
    <property type="match status" value="1"/>
</dbReference>
<dbReference type="SUPFAM" id="SSF63748">
    <property type="entry name" value="Tudor/PWWP/MBT"/>
    <property type="match status" value="1"/>
</dbReference>
<reference evidence="3" key="1">
    <citation type="submission" date="2019-09" db="EMBL/GenBank/DDBJ databases">
        <title>Bird 10,000 Genomes (B10K) Project - Family phase.</title>
        <authorList>
            <person name="Zhang G."/>
        </authorList>
    </citation>
    <scope>NUCLEOTIDE SEQUENCE</scope>
    <source>
        <strain evidence="3">B10K-DU-024-03</strain>
        <tissue evidence="3">Muscle</tissue>
    </source>
</reference>
<dbReference type="AlphaFoldDB" id="A0A851ZS51"/>
<comment type="caution">
    <text evidence="3">The sequence shown here is derived from an EMBL/GenBank/DDBJ whole genome shotgun (WGS) entry which is preliminary data.</text>
</comment>
<dbReference type="Gene3D" id="2.30.30.140">
    <property type="match status" value="1"/>
</dbReference>
<evidence type="ECO:0000256" key="1">
    <source>
        <dbReference type="SAM" id="MobiDB-lite"/>
    </source>
</evidence>
<evidence type="ECO:0000313" key="3">
    <source>
        <dbReference type="EMBL" id="NXD87040.1"/>
    </source>
</evidence>
<keyword evidence="4" id="KW-1185">Reference proteome</keyword>
<feature type="compositionally biased region" description="Basic and acidic residues" evidence="1">
    <location>
        <begin position="12"/>
        <end position="24"/>
    </location>
</feature>
<dbReference type="EMBL" id="WBNJ01000674">
    <property type="protein sequence ID" value="NXD87040.1"/>
    <property type="molecule type" value="Genomic_DNA"/>
</dbReference>
<feature type="region of interest" description="Disordered" evidence="1">
    <location>
        <begin position="298"/>
        <end position="337"/>
    </location>
</feature>